<evidence type="ECO:0000313" key="5">
    <source>
        <dbReference type="EMBL" id="MDC8786126.1"/>
    </source>
</evidence>
<dbReference type="GO" id="GO:0005524">
    <property type="term" value="F:ATP binding"/>
    <property type="evidence" value="ECO:0007669"/>
    <property type="project" value="UniProtKB-KW"/>
</dbReference>
<accession>A0ABT5KWC9</accession>
<evidence type="ECO:0000256" key="2">
    <source>
        <dbReference type="ARBA" id="ARBA00022741"/>
    </source>
</evidence>
<dbReference type="Gene3D" id="3.40.50.300">
    <property type="entry name" value="P-loop containing nucleotide triphosphate hydrolases"/>
    <property type="match status" value="1"/>
</dbReference>
<gene>
    <name evidence="5" type="ORF">PRZ01_13080</name>
</gene>
<dbReference type="InterPro" id="IPR003439">
    <property type="entry name" value="ABC_transporter-like_ATP-bd"/>
</dbReference>
<dbReference type="EMBL" id="JAQQXS010000011">
    <property type="protein sequence ID" value="MDC8786126.1"/>
    <property type="molecule type" value="Genomic_DNA"/>
</dbReference>
<name>A0ABT5KWC9_9BURK</name>
<keyword evidence="6" id="KW-1185">Reference proteome</keyword>
<dbReference type="InterPro" id="IPR051782">
    <property type="entry name" value="ABC_Transporter_VariousFunc"/>
</dbReference>
<dbReference type="SUPFAM" id="SSF52540">
    <property type="entry name" value="P-loop containing nucleoside triphosphate hydrolases"/>
    <property type="match status" value="1"/>
</dbReference>
<keyword evidence="1" id="KW-0813">Transport</keyword>
<protein>
    <submittedName>
        <fullName evidence="5">ATP-binding cassette domain-containing protein</fullName>
    </submittedName>
</protein>
<keyword evidence="3 5" id="KW-0067">ATP-binding</keyword>
<keyword evidence="2" id="KW-0547">Nucleotide-binding</keyword>
<organism evidence="5 6">
    <name type="scientific">Roseateles koreensis</name>
    <dbReference type="NCBI Taxonomy" id="2987526"/>
    <lineage>
        <taxon>Bacteria</taxon>
        <taxon>Pseudomonadati</taxon>
        <taxon>Pseudomonadota</taxon>
        <taxon>Betaproteobacteria</taxon>
        <taxon>Burkholderiales</taxon>
        <taxon>Sphaerotilaceae</taxon>
        <taxon>Roseateles</taxon>
    </lineage>
</organism>
<evidence type="ECO:0000256" key="3">
    <source>
        <dbReference type="ARBA" id="ARBA00022840"/>
    </source>
</evidence>
<comment type="caution">
    <text evidence="5">The sequence shown here is derived from an EMBL/GenBank/DDBJ whole genome shotgun (WGS) entry which is preliminary data.</text>
</comment>
<feature type="domain" description="ABC transporter" evidence="4">
    <location>
        <begin position="23"/>
        <end position="151"/>
    </location>
</feature>
<dbReference type="Proteomes" id="UP001219862">
    <property type="component" value="Unassembled WGS sequence"/>
</dbReference>
<evidence type="ECO:0000256" key="1">
    <source>
        <dbReference type="ARBA" id="ARBA00022448"/>
    </source>
</evidence>
<evidence type="ECO:0000313" key="6">
    <source>
        <dbReference type="Proteomes" id="UP001219862"/>
    </source>
</evidence>
<dbReference type="PANTHER" id="PTHR42939">
    <property type="entry name" value="ABC TRANSPORTER ATP-BINDING PROTEIN ALBC-RELATED"/>
    <property type="match status" value="1"/>
</dbReference>
<sequence>MQTHPIFCQATGLGLFFAGRSVLSDLNFALSPGLNVLRGGDGRGKTSLLRLISGTLAPTAGHISRSVSTLCYPCPEDPSHDAQPVRQWLAAQRQAYPAWSQPLEARLLQAFALSEHLDKPLYMLSTGSRRKTGLVAAAASGAQLTLLDQPYAALDARSCALLSELLAEAAEDTRRAWVLADYALPPALAQVGLRAVVDLGD</sequence>
<dbReference type="Pfam" id="PF00005">
    <property type="entry name" value="ABC_tran"/>
    <property type="match status" value="1"/>
</dbReference>
<reference evidence="5 6" key="1">
    <citation type="submission" date="2022-10" db="EMBL/GenBank/DDBJ databases">
        <title>paucibacter sp. hw8 Genome sequencing.</title>
        <authorList>
            <person name="Park S."/>
        </authorList>
    </citation>
    <scope>NUCLEOTIDE SEQUENCE [LARGE SCALE GENOMIC DNA]</scope>
    <source>
        <strain evidence="6">hw8</strain>
    </source>
</reference>
<proteinExistence type="predicted"/>
<dbReference type="InterPro" id="IPR027417">
    <property type="entry name" value="P-loop_NTPase"/>
</dbReference>
<evidence type="ECO:0000259" key="4">
    <source>
        <dbReference type="Pfam" id="PF00005"/>
    </source>
</evidence>
<dbReference type="RefSeq" id="WP_273597242.1">
    <property type="nucleotide sequence ID" value="NZ_JAQQXS010000011.1"/>
</dbReference>
<dbReference type="PANTHER" id="PTHR42939:SF1">
    <property type="entry name" value="ABC TRANSPORTER ATP-BINDING PROTEIN ALBC-RELATED"/>
    <property type="match status" value="1"/>
</dbReference>